<accession>A0AA36A3A0</accession>
<proteinExistence type="predicted"/>
<protein>
    <submittedName>
        <fullName evidence="3">Uncharacterized protein</fullName>
    </submittedName>
</protein>
<reference evidence="3" key="1">
    <citation type="submission" date="2023-04" db="EMBL/GenBank/DDBJ databases">
        <authorList>
            <person name="Vijverberg K."/>
            <person name="Xiong W."/>
            <person name="Schranz E."/>
        </authorList>
    </citation>
    <scope>NUCLEOTIDE SEQUENCE</scope>
</reference>
<evidence type="ECO:0000313" key="4">
    <source>
        <dbReference type="Proteomes" id="UP001177003"/>
    </source>
</evidence>
<evidence type="ECO:0000256" key="2">
    <source>
        <dbReference type="SAM" id="MobiDB-lite"/>
    </source>
</evidence>
<keyword evidence="4" id="KW-1185">Reference proteome</keyword>
<organism evidence="3 4">
    <name type="scientific">Lactuca saligna</name>
    <name type="common">Willowleaf lettuce</name>
    <dbReference type="NCBI Taxonomy" id="75948"/>
    <lineage>
        <taxon>Eukaryota</taxon>
        <taxon>Viridiplantae</taxon>
        <taxon>Streptophyta</taxon>
        <taxon>Embryophyta</taxon>
        <taxon>Tracheophyta</taxon>
        <taxon>Spermatophyta</taxon>
        <taxon>Magnoliopsida</taxon>
        <taxon>eudicotyledons</taxon>
        <taxon>Gunneridae</taxon>
        <taxon>Pentapetalae</taxon>
        <taxon>asterids</taxon>
        <taxon>campanulids</taxon>
        <taxon>Asterales</taxon>
        <taxon>Asteraceae</taxon>
        <taxon>Cichorioideae</taxon>
        <taxon>Cichorieae</taxon>
        <taxon>Lactucinae</taxon>
        <taxon>Lactuca</taxon>
    </lineage>
</organism>
<dbReference type="Proteomes" id="UP001177003">
    <property type="component" value="Chromosome 9"/>
</dbReference>
<feature type="compositionally biased region" description="Basic and acidic residues" evidence="2">
    <location>
        <begin position="45"/>
        <end position="58"/>
    </location>
</feature>
<feature type="region of interest" description="Disordered" evidence="2">
    <location>
        <begin position="186"/>
        <end position="230"/>
    </location>
</feature>
<feature type="compositionally biased region" description="Acidic residues" evidence="2">
    <location>
        <begin position="204"/>
        <end position="217"/>
    </location>
</feature>
<name>A0AA36A3A0_LACSI</name>
<feature type="coiled-coil region" evidence="1">
    <location>
        <begin position="76"/>
        <end position="127"/>
    </location>
</feature>
<feature type="compositionally biased region" description="Acidic residues" evidence="2">
    <location>
        <begin position="22"/>
        <end position="32"/>
    </location>
</feature>
<sequence>MAGIQQDDPYHHALVVYGEIEVGLDDNPEENPEGGLAMGQEESDEGKNVKETPSKPHPLEPLSGPHTIQESDTDYIHSLEKEIANLKRQLFVAEARAVQAEQREEVITQEVNELAELLQKMSFHRNNGHTLETPLLQMDFTTFQVAVTAVVPAAMAQLNANNTNRGGNSIDNTSRTNDHGNQRVIAYQGTPNPKTTFRTRSMNIEEEEEEEEEEELMSSDHSNDSPTTTQKKKYWRAAKFADEIWKEQGFDTTFDETLINSWVNSNCRLLDADYVPRLTYTVPPSESY</sequence>
<dbReference type="EMBL" id="OX465085">
    <property type="protein sequence ID" value="CAI9302452.1"/>
    <property type="molecule type" value="Genomic_DNA"/>
</dbReference>
<feature type="region of interest" description="Disordered" evidence="2">
    <location>
        <begin position="21"/>
        <end position="67"/>
    </location>
</feature>
<keyword evidence="1" id="KW-0175">Coiled coil</keyword>
<evidence type="ECO:0000313" key="3">
    <source>
        <dbReference type="EMBL" id="CAI9302452.1"/>
    </source>
</evidence>
<dbReference type="AlphaFoldDB" id="A0AA36A3A0"/>
<gene>
    <name evidence="3" type="ORF">LSALG_LOCUS40941</name>
</gene>
<feature type="compositionally biased region" description="Polar residues" evidence="2">
    <location>
        <begin position="189"/>
        <end position="202"/>
    </location>
</feature>
<evidence type="ECO:0000256" key="1">
    <source>
        <dbReference type="SAM" id="Coils"/>
    </source>
</evidence>